<dbReference type="GeneID" id="28827067"/>
<organism evidence="2 3">
    <name type="scientific">Mollisia scopiformis</name>
    <name type="common">Conifer needle endophyte fungus</name>
    <name type="synonym">Phialocephala scopiformis</name>
    <dbReference type="NCBI Taxonomy" id="149040"/>
    <lineage>
        <taxon>Eukaryota</taxon>
        <taxon>Fungi</taxon>
        <taxon>Dikarya</taxon>
        <taxon>Ascomycota</taxon>
        <taxon>Pezizomycotina</taxon>
        <taxon>Leotiomycetes</taxon>
        <taxon>Helotiales</taxon>
        <taxon>Mollisiaceae</taxon>
        <taxon>Mollisia</taxon>
    </lineage>
</organism>
<evidence type="ECO:0000313" key="2">
    <source>
        <dbReference type="EMBL" id="KUJ23095.1"/>
    </source>
</evidence>
<evidence type="ECO:0000259" key="1">
    <source>
        <dbReference type="Pfam" id="PF08241"/>
    </source>
</evidence>
<protein>
    <submittedName>
        <fullName evidence="2">S-adenosyl-L-methionine-dependent methyltransferase</fullName>
    </submittedName>
</protein>
<dbReference type="Pfam" id="PF08241">
    <property type="entry name" value="Methyltransf_11"/>
    <property type="match status" value="1"/>
</dbReference>
<dbReference type="InParanoid" id="A0A194XS21"/>
<dbReference type="SUPFAM" id="SSF53335">
    <property type="entry name" value="S-adenosyl-L-methionine-dependent methyltransferases"/>
    <property type="match status" value="1"/>
</dbReference>
<dbReference type="PANTHER" id="PTHR43861">
    <property type="entry name" value="TRANS-ACONITATE 2-METHYLTRANSFERASE-RELATED"/>
    <property type="match status" value="1"/>
</dbReference>
<dbReference type="GO" id="GO:0032259">
    <property type="term" value="P:methylation"/>
    <property type="evidence" value="ECO:0007669"/>
    <property type="project" value="UniProtKB-KW"/>
</dbReference>
<keyword evidence="2" id="KW-0489">Methyltransferase</keyword>
<dbReference type="CDD" id="cd02440">
    <property type="entry name" value="AdoMet_MTases"/>
    <property type="match status" value="1"/>
</dbReference>
<dbReference type="InterPro" id="IPR013216">
    <property type="entry name" value="Methyltransf_11"/>
</dbReference>
<dbReference type="Gene3D" id="3.40.50.150">
    <property type="entry name" value="Vaccinia Virus protein VP39"/>
    <property type="match status" value="1"/>
</dbReference>
<feature type="domain" description="Methyltransferase type 11" evidence="1">
    <location>
        <begin position="47"/>
        <end position="141"/>
    </location>
</feature>
<accession>A0A194XS21</accession>
<sequence length="239" mass="26524">MAQNIYDSENFFKNYIQLPRQVKGLAGTPEWSALKSLLPDPKGTQFLDLGCGFGWVCRWSRENGSVAAHGVDVSEKMLCKARSFPTDSAITYTRADLETFELPPNTYDIAFSSLSFHYLKNLPSLIQQIYKTLTPGGALVFSVEHPVYTAPQDPKVVPGSEYQTIWSLASYLDEGPRISNWLADGVVKQHRTISTYATILLEAGFALAALEEWGPTQEQIKASPHTAFSFLLLKAVKAK</sequence>
<reference evidence="2 3" key="1">
    <citation type="submission" date="2015-10" db="EMBL/GenBank/DDBJ databases">
        <title>Full genome of DAOMC 229536 Phialocephala scopiformis, a fungal endophyte of spruce producing the potent anti-insectan compound rugulosin.</title>
        <authorList>
            <consortium name="DOE Joint Genome Institute"/>
            <person name="Walker A.K."/>
            <person name="Frasz S.L."/>
            <person name="Seifert K.A."/>
            <person name="Miller J.D."/>
            <person name="Mondo S.J."/>
            <person name="Labutti K."/>
            <person name="Lipzen A."/>
            <person name="Dockter R."/>
            <person name="Kennedy M."/>
            <person name="Grigoriev I.V."/>
            <person name="Spatafora J.W."/>
        </authorList>
    </citation>
    <scope>NUCLEOTIDE SEQUENCE [LARGE SCALE GENOMIC DNA]</scope>
    <source>
        <strain evidence="2 3">CBS 120377</strain>
    </source>
</reference>
<keyword evidence="3" id="KW-1185">Reference proteome</keyword>
<dbReference type="KEGG" id="psco:LY89DRAFT_703740"/>
<dbReference type="PANTHER" id="PTHR43861:SF1">
    <property type="entry name" value="TRANS-ACONITATE 2-METHYLTRANSFERASE"/>
    <property type="match status" value="1"/>
</dbReference>
<gene>
    <name evidence="2" type="ORF">LY89DRAFT_703740</name>
</gene>
<dbReference type="Proteomes" id="UP000070700">
    <property type="component" value="Unassembled WGS sequence"/>
</dbReference>
<name>A0A194XS21_MOLSC</name>
<evidence type="ECO:0000313" key="3">
    <source>
        <dbReference type="Proteomes" id="UP000070700"/>
    </source>
</evidence>
<proteinExistence type="predicted"/>
<dbReference type="AlphaFoldDB" id="A0A194XS21"/>
<keyword evidence="2" id="KW-0808">Transferase</keyword>
<dbReference type="InterPro" id="IPR029063">
    <property type="entry name" value="SAM-dependent_MTases_sf"/>
</dbReference>
<dbReference type="GO" id="GO:0008757">
    <property type="term" value="F:S-adenosylmethionine-dependent methyltransferase activity"/>
    <property type="evidence" value="ECO:0007669"/>
    <property type="project" value="InterPro"/>
</dbReference>
<dbReference type="RefSeq" id="XP_018077450.1">
    <property type="nucleotide sequence ID" value="XM_018217341.1"/>
</dbReference>
<dbReference type="OrthoDB" id="66144at2759"/>
<dbReference type="EMBL" id="KQ947405">
    <property type="protein sequence ID" value="KUJ23095.1"/>
    <property type="molecule type" value="Genomic_DNA"/>
</dbReference>